<dbReference type="AlphaFoldDB" id="A0A517QVB0"/>
<dbReference type="KEGG" id="tpol:Mal48_48400"/>
<proteinExistence type="predicted"/>
<accession>A0A517QVB0</accession>
<dbReference type="EMBL" id="CP036267">
    <property type="protein sequence ID" value="QDT35562.1"/>
    <property type="molecule type" value="Genomic_DNA"/>
</dbReference>
<protein>
    <submittedName>
        <fullName evidence="1">Uncharacterized protein</fullName>
    </submittedName>
</protein>
<name>A0A517QVB0_9PLAN</name>
<evidence type="ECO:0000313" key="1">
    <source>
        <dbReference type="EMBL" id="QDT35562.1"/>
    </source>
</evidence>
<evidence type="ECO:0000313" key="2">
    <source>
        <dbReference type="Proteomes" id="UP000315724"/>
    </source>
</evidence>
<reference evidence="1 2" key="1">
    <citation type="submission" date="2019-02" db="EMBL/GenBank/DDBJ databases">
        <title>Deep-cultivation of Planctomycetes and their phenomic and genomic characterization uncovers novel biology.</title>
        <authorList>
            <person name="Wiegand S."/>
            <person name="Jogler M."/>
            <person name="Boedeker C."/>
            <person name="Pinto D."/>
            <person name="Vollmers J."/>
            <person name="Rivas-Marin E."/>
            <person name="Kohn T."/>
            <person name="Peeters S.H."/>
            <person name="Heuer A."/>
            <person name="Rast P."/>
            <person name="Oberbeckmann S."/>
            <person name="Bunk B."/>
            <person name="Jeske O."/>
            <person name="Meyerdierks A."/>
            <person name="Storesund J.E."/>
            <person name="Kallscheuer N."/>
            <person name="Luecker S."/>
            <person name="Lage O.M."/>
            <person name="Pohl T."/>
            <person name="Merkel B.J."/>
            <person name="Hornburger P."/>
            <person name="Mueller R.-W."/>
            <person name="Bruemmer F."/>
            <person name="Labrenz M."/>
            <person name="Spormann A.M."/>
            <person name="Op den Camp H."/>
            <person name="Overmann J."/>
            <person name="Amann R."/>
            <person name="Jetten M.S.M."/>
            <person name="Mascher T."/>
            <person name="Medema M.H."/>
            <person name="Devos D.P."/>
            <person name="Kaster A.-K."/>
            <person name="Ovreas L."/>
            <person name="Rohde M."/>
            <person name="Galperin M.Y."/>
            <person name="Jogler C."/>
        </authorList>
    </citation>
    <scope>NUCLEOTIDE SEQUENCE [LARGE SCALE GENOMIC DNA]</scope>
    <source>
        <strain evidence="1 2">Mal48</strain>
    </source>
</reference>
<sequence length="73" mass="8323">MGIMYCSTGFEKSQTEKLWRSLVRIERKVSPAVSCLDTSLNDISLLEGRIHGIFMSVAVSRLCDLTRTEECFY</sequence>
<organism evidence="1 2">
    <name type="scientific">Thalassoglobus polymorphus</name>
    <dbReference type="NCBI Taxonomy" id="2527994"/>
    <lineage>
        <taxon>Bacteria</taxon>
        <taxon>Pseudomonadati</taxon>
        <taxon>Planctomycetota</taxon>
        <taxon>Planctomycetia</taxon>
        <taxon>Planctomycetales</taxon>
        <taxon>Planctomycetaceae</taxon>
        <taxon>Thalassoglobus</taxon>
    </lineage>
</organism>
<gene>
    <name evidence="1" type="ORF">Mal48_48400</name>
</gene>
<dbReference type="Proteomes" id="UP000315724">
    <property type="component" value="Chromosome"/>
</dbReference>
<keyword evidence="2" id="KW-1185">Reference proteome</keyword>